<accession>A0A6N3SNN3</accession>
<feature type="chain" id="PRO_5030005624" description="Transporter" evidence="1">
    <location>
        <begin position="34"/>
        <end position="326"/>
    </location>
</feature>
<dbReference type="Proteomes" id="UP000321891">
    <property type="component" value="Unassembled WGS sequence"/>
</dbReference>
<evidence type="ECO:0000313" key="5">
    <source>
        <dbReference type="Proteomes" id="UP000321891"/>
    </source>
</evidence>
<reference evidence="2 4" key="1">
    <citation type="submission" date="2012-11" db="EMBL/GenBank/DDBJ databases">
        <title>Whole genome sequence of Acetobacter cibinongensis 4H-1.</title>
        <authorList>
            <person name="Azuma Y."/>
            <person name="Higashiura N."/>
            <person name="Hirakawa H."/>
            <person name="Matsushita K."/>
        </authorList>
    </citation>
    <scope>NUCLEOTIDE SEQUENCE [LARGE SCALE GENOMIC DNA]</scope>
    <source>
        <strain evidence="2 4">4H-1</strain>
    </source>
</reference>
<sequence>MLYFLSSLKKTRLLTCAGSVILYLACVYDVAQAEQWYTGSLLSPAPAKNHAGQGTIEPYFTYSLPVGYFDAAGVSQPQHPRQQLFSNSTLWKYGLTESLSIQAHTVVSYGWKNSQGHSNGPKFGDFPVDLIWRFIDGNQKRYIPSFNIFAGVVFPTGDYNKLQNTQNGVGTGSYVFRTALLSQSSYTLPGNHPLRVRTWGWFRHALNAAKLNDRTTYATTTGFQGRGRPGMSGQAGFSLEYGITRRWVAAVDVARDWANGSKIWGTTQNGSYLKKIGTSSGDWQVDPAVEYNFNSSIGLITGASIYYAGHNTGIRVAPQFAVNVVF</sequence>
<feature type="signal peptide" evidence="1">
    <location>
        <begin position="1"/>
        <end position="33"/>
    </location>
</feature>
<dbReference type="STRING" id="1231339.Abci_001_073"/>
<keyword evidence="5" id="KW-1185">Reference proteome</keyword>
<keyword evidence="1" id="KW-0732">Signal</keyword>
<evidence type="ECO:0000256" key="1">
    <source>
        <dbReference type="SAM" id="SignalP"/>
    </source>
</evidence>
<protein>
    <recommendedName>
        <fullName evidence="6">Transporter</fullName>
    </recommendedName>
</protein>
<dbReference type="Proteomes" id="UP000032671">
    <property type="component" value="Unassembled WGS sequence"/>
</dbReference>
<evidence type="ECO:0000313" key="4">
    <source>
        <dbReference type="Proteomes" id="UP000032671"/>
    </source>
</evidence>
<reference evidence="3 5" key="2">
    <citation type="submission" date="2019-07" db="EMBL/GenBank/DDBJ databases">
        <title>Whole genome shotgun sequence of Acetobacter cibinongensis NBRC 16605.</title>
        <authorList>
            <person name="Hosoyama A."/>
            <person name="Uohara A."/>
            <person name="Ohji S."/>
            <person name="Ichikawa N."/>
        </authorList>
    </citation>
    <scope>NUCLEOTIDE SEQUENCE [LARGE SCALE GENOMIC DNA]</scope>
    <source>
        <strain evidence="3 5">NBRC 16605</strain>
    </source>
</reference>
<comment type="caution">
    <text evidence="2">The sequence shown here is derived from an EMBL/GenBank/DDBJ whole genome shotgun (WGS) entry which is preliminary data.</text>
</comment>
<accession>A0A0D6MZ78</accession>
<evidence type="ECO:0000313" key="2">
    <source>
        <dbReference type="EMBL" id="GAN59057.1"/>
    </source>
</evidence>
<proteinExistence type="predicted"/>
<dbReference type="EMBL" id="BAMV01000001">
    <property type="protein sequence ID" value="GAN59057.1"/>
    <property type="molecule type" value="Genomic_DNA"/>
</dbReference>
<evidence type="ECO:0008006" key="6">
    <source>
        <dbReference type="Google" id="ProtNLM"/>
    </source>
</evidence>
<organism evidence="2 4">
    <name type="scientific">Acetobacter cibinongensis</name>
    <dbReference type="NCBI Taxonomy" id="146475"/>
    <lineage>
        <taxon>Bacteria</taxon>
        <taxon>Pseudomonadati</taxon>
        <taxon>Pseudomonadota</taxon>
        <taxon>Alphaproteobacteria</taxon>
        <taxon>Acetobacterales</taxon>
        <taxon>Acetobacteraceae</taxon>
        <taxon>Acetobacter</taxon>
    </lineage>
</organism>
<name>A0A0D6MZ78_9PROT</name>
<gene>
    <name evidence="2" type="ORF">Abci_001_073</name>
    <name evidence="3" type="ORF">ACI01nite_15230</name>
</gene>
<dbReference type="RefSeq" id="WP_244877528.1">
    <property type="nucleotide sequence ID" value="NZ_BAMV01000001.1"/>
</dbReference>
<dbReference type="EMBL" id="BJVU01000005">
    <property type="protein sequence ID" value="GEL58921.1"/>
    <property type="molecule type" value="Genomic_DNA"/>
</dbReference>
<evidence type="ECO:0000313" key="3">
    <source>
        <dbReference type="EMBL" id="GEL58921.1"/>
    </source>
</evidence>
<dbReference type="AlphaFoldDB" id="A0A0D6MZ78"/>